<dbReference type="Pfam" id="PF02645">
    <property type="entry name" value="DegV"/>
    <property type="match status" value="1"/>
</dbReference>
<dbReference type="RefSeq" id="WP_093071478.1">
    <property type="nucleotide sequence ID" value="NZ_FOGV01000001.1"/>
</dbReference>
<proteinExistence type="predicted"/>
<keyword evidence="2" id="KW-0446">Lipid-binding</keyword>
<dbReference type="InterPro" id="IPR003797">
    <property type="entry name" value="DegV"/>
</dbReference>
<gene>
    <name evidence="3" type="ORF">SAMN05444126_1011</name>
</gene>
<evidence type="ECO:0000256" key="2">
    <source>
        <dbReference type="ARBA" id="ARBA00023121"/>
    </source>
</evidence>
<dbReference type="Proteomes" id="UP000199318">
    <property type="component" value="Unassembled WGS sequence"/>
</dbReference>
<dbReference type="PROSITE" id="PS51482">
    <property type="entry name" value="DEGV"/>
    <property type="match status" value="1"/>
</dbReference>
<dbReference type="PANTHER" id="PTHR33434">
    <property type="entry name" value="DEGV DOMAIN-CONTAINING PROTEIN DR_1986-RELATED"/>
    <property type="match status" value="1"/>
</dbReference>
<dbReference type="OrthoDB" id="5429275at2"/>
<dbReference type="GO" id="GO:0008289">
    <property type="term" value="F:lipid binding"/>
    <property type="evidence" value="ECO:0007669"/>
    <property type="project" value="UniProtKB-KW"/>
</dbReference>
<comment type="caution">
    <text evidence="3">The sequence shown here is derived from an EMBL/GenBank/DDBJ whole genome shotgun (WGS) entry which is preliminary data.</text>
</comment>
<evidence type="ECO:0000313" key="4">
    <source>
        <dbReference type="Proteomes" id="UP000199318"/>
    </source>
</evidence>
<dbReference type="SUPFAM" id="SSF82549">
    <property type="entry name" value="DAK1/DegV-like"/>
    <property type="match status" value="1"/>
</dbReference>
<accession>A0A1H9NWN4</accession>
<dbReference type="Gene3D" id="3.40.50.10170">
    <property type="match status" value="1"/>
</dbReference>
<evidence type="ECO:0000256" key="1">
    <source>
        <dbReference type="ARBA" id="ARBA00003238"/>
    </source>
</evidence>
<dbReference type="InterPro" id="IPR043168">
    <property type="entry name" value="DegV_C"/>
</dbReference>
<dbReference type="STRING" id="1464123.SAMN05444126_1011"/>
<dbReference type="InterPro" id="IPR050270">
    <property type="entry name" value="DegV_domain_contain"/>
</dbReference>
<evidence type="ECO:0000313" key="3">
    <source>
        <dbReference type="EMBL" id="SER40338.1"/>
    </source>
</evidence>
<reference evidence="4" key="1">
    <citation type="submission" date="2016-10" db="EMBL/GenBank/DDBJ databases">
        <authorList>
            <person name="de Groot N.N."/>
        </authorList>
    </citation>
    <scope>NUCLEOTIDE SEQUENCE [LARGE SCALE GENOMIC DNA]</scope>
    <source>
        <strain evidence="4">10nlg</strain>
    </source>
</reference>
<dbReference type="EMBL" id="FOGV01000001">
    <property type="protein sequence ID" value="SER40338.1"/>
    <property type="molecule type" value="Genomic_DNA"/>
</dbReference>
<dbReference type="NCBIfam" id="TIGR00762">
    <property type="entry name" value="DegV"/>
    <property type="match status" value="1"/>
</dbReference>
<organism evidence="3 4">
    <name type="scientific">Salisediminibacterium halotolerans</name>
    <dbReference type="NCBI Taxonomy" id="517425"/>
    <lineage>
        <taxon>Bacteria</taxon>
        <taxon>Bacillati</taxon>
        <taxon>Bacillota</taxon>
        <taxon>Bacilli</taxon>
        <taxon>Bacillales</taxon>
        <taxon>Bacillaceae</taxon>
        <taxon>Salisediminibacterium</taxon>
    </lineage>
</organism>
<comment type="function">
    <text evidence="1">May bind long-chain fatty acids, such as palmitate, and may play a role in lipid transport or fatty acid metabolism.</text>
</comment>
<protein>
    <submittedName>
        <fullName evidence="3">EDD domain protein, DegV family</fullName>
    </submittedName>
</protein>
<dbReference type="PANTHER" id="PTHR33434:SF8">
    <property type="entry name" value="DEGV DOMAIN-CONTAINING PROTEIN SPR1019"/>
    <property type="match status" value="1"/>
</dbReference>
<sequence>MGQNVKIVTDSTLDLTGEEINELNISVVPLTVTMQGQSYLDGVDITSKQFSAFLNENEEIPQSSQPSVGQFLKVYDEAGQDGSKVLSIHMSSGMSGTYASAVQAAELTETDVQVIDSGFISVALGFQVREAAQLANSGENRENIVARLNHIKENTSLYIMVDTLDYLVKGGRIGRGRAFLGSLMKIKPIASLDDGVYTPASKVRTHMQMIKFMKNKFQEEAAGKTVKGIGIAQVDAEPLAEQLKSAIADISGFEDISIVETTPIVSTHTGPGALALMYYFDND</sequence>
<name>A0A1H9NWN4_9BACI</name>
<dbReference type="AlphaFoldDB" id="A0A1H9NWN4"/>
<dbReference type="Gene3D" id="3.30.1180.10">
    <property type="match status" value="1"/>
</dbReference>
<keyword evidence="4" id="KW-1185">Reference proteome</keyword>